<organism evidence="1 2">
    <name type="scientific">Entomophthora muscae</name>
    <dbReference type="NCBI Taxonomy" id="34485"/>
    <lineage>
        <taxon>Eukaryota</taxon>
        <taxon>Fungi</taxon>
        <taxon>Fungi incertae sedis</taxon>
        <taxon>Zoopagomycota</taxon>
        <taxon>Entomophthoromycotina</taxon>
        <taxon>Entomophthoromycetes</taxon>
        <taxon>Entomophthorales</taxon>
        <taxon>Entomophthoraceae</taxon>
        <taxon>Entomophthora</taxon>
    </lineage>
</organism>
<reference evidence="1" key="1">
    <citation type="submission" date="2022-04" db="EMBL/GenBank/DDBJ databases">
        <title>Genome of the entomopathogenic fungus Entomophthora muscae.</title>
        <authorList>
            <person name="Elya C."/>
            <person name="Lovett B.R."/>
            <person name="Lee E."/>
            <person name="Macias A.M."/>
            <person name="Hajek A.E."/>
            <person name="De Bivort B.L."/>
            <person name="Kasson M.T."/>
            <person name="De Fine Licht H.H."/>
            <person name="Stajich J.E."/>
        </authorList>
    </citation>
    <scope>NUCLEOTIDE SEQUENCE</scope>
    <source>
        <strain evidence="1">Berkeley</strain>
    </source>
</reference>
<evidence type="ECO:0000313" key="1">
    <source>
        <dbReference type="EMBL" id="KAJ9061585.1"/>
    </source>
</evidence>
<dbReference type="EMBL" id="QTSX02005055">
    <property type="protein sequence ID" value="KAJ9061585.1"/>
    <property type="molecule type" value="Genomic_DNA"/>
</dbReference>
<evidence type="ECO:0000313" key="2">
    <source>
        <dbReference type="Proteomes" id="UP001165960"/>
    </source>
</evidence>
<gene>
    <name evidence="1" type="ORF">DSO57_1019036</name>
</gene>
<protein>
    <submittedName>
        <fullName evidence="1">Uncharacterized protein</fullName>
    </submittedName>
</protein>
<accession>A0ACC2SGX1</accession>
<name>A0ACC2SGX1_9FUNG</name>
<comment type="caution">
    <text evidence="1">The sequence shown here is derived from an EMBL/GenBank/DDBJ whole genome shotgun (WGS) entry which is preliminary data.</text>
</comment>
<sequence length="244" mass="27596">MERVPDELLSLILLRVDVGSFASVVRVDRRWQKIGLEAIGKRLQGSSVELRIMQESHWSMFATLSYTGFDTTYSQATYQVRGGSGIRLYRFFYALLVSRPQTFQVNLGLNHNPTTLTVPLTMPIRLETKATGIKVAAPLDAHCSFLYTVENNKDLGIQDHHRDAPGVRWVTPLSFHCSLDFFSRATPIHTVKHCSFPIKRITRAALQTLWPSRSIVPTPSMLHPRISQAPKQKQPHPRPPVVTT</sequence>
<dbReference type="Proteomes" id="UP001165960">
    <property type="component" value="Unassembled WGS sequence"/>
</dbReference>
<proteinExistence type="predicted"/>
<keyword evidence="2" id="KW-1185">Reference proteome</keyword>